<dbReference type="NCBIfam" id="TIGR01409">
    <property type="entry name" value="TAT_signal_seq"/>
    <property type="match status" value="1"/>
</dbReference>
<feature type="compositionally biased region" description="Basic residues" evidence="1">
    <location>
        <begin position="107"/>
        <end position="116"/>
    </location>
</feature>
<dbReference type="RefSeq" id="WP_239123252.1">
    <property type="nucleotide sequence ID" value="NZ_BOOV01000022.1"/>
</dbReference>
<dbReference type="GO" id="GO:0050289">
    <property type="term" value="F:spermidine dehydrogenase activity"/>
    <property type="evidence" value="ECO:0007669"/>
    <property type="project" value="UniProtKB-EC"/>
</dbReference>
<dbReference type="InterPro" id="IPR036188">
    <property type="entry name" value="FAD/NAD-bd_sf"/>
</dbReference>
<comment type="caution">
    <text evidence="2">The sequence shown here is derived from an EMBL/GenBank/DDBJ whole genome shotgun (WGS) entry which is preliminary data.</text>
</comment>
<dbReference type="InterPro" id="IPR006311">
    <property type="entry name" value="TAT_signal"/>
</dbReference>
<evidence type="ECO:0000313" key="3">
    <source>
        <dbReference type="Proteomes" id="UP000542210"/>
    </source>
</evidence>
<organism evidence="2 3">
    <name type="scientific">Sphaerisporangium siamense</name>
    <dbReference type="NCBI Taxonomy" id="795645"/>
    <lineage>
        <taxon>Bacteria</taxon>
        <taxon>Bacillati</taxon>
        <taxon>Actinomycetota</taxon>
        <taxon>Actinomycetes</taxon>
        <taxon>Streptosporangiales</taxon>
        <taxon>Streptosporangiaceae</taxon>
        <taxon>Sphaerisporangium</taxon>
    </lineage>
</organism>
<dbReference type="AlphaFoldDB" id="A0A7W7D3A8"/>
<feature type="region of interest" description="Disordered" evidence="1">
    <location>
        <begin position="69"/>
        <end position="130"/>
    </location>
</feature>
<dbReference type="Proteomes" id="UP000542210">
    <property type="component" value="Unassembled WGS sequence"/>
</dbReference>
<sequence length="705" mass="75975">MMAHFPRDVPGRRARDPVPGDDAGEHGAARPDDRPPEPGRLGMDRRISRRHFIDGVAVAAAGAALGPRHAVPPATGQAATPDRAASSGRAVPHAVPHAGHVPSARHAASRARRPSRARNLQGDTPDAVGVPHALRDGRFWERVGAPRTTGETYDLVVVGAGISGVTAAYAWAERHPGARVLVLDNYDDIGGHARRNEFRPAGRPGPLVGHGGARSLYAPSAWSAEGRGLLASLGVEVRGRRPDLYRSLGMREGVFCDRESFSADRLVVPDGPARRWAAELPVAAPAREDLVRLFENPPDWFPGLTDARKKEMLAGLTYAGFLREVCRAHPDVIAFCRTMPSAAWGYGADALGALDAWAESGPYAYPGFAGLRLDRSRPSPYNAARVARRWAAEDGDVPCFPEGNQALVRMMVARLVPGFAGSAAAEDVTTTWFDYGALDRPANRVRIRLSSPVVLVRNDGPAETASSATVGYYDGGRVRTVRAGAVVMACWNMVIPYLLEDLPAEQKQAMRQAVKMPLVHATAQLRGWRAFREAGVHRVRFTGAYWVTAELAPPVSAGSYRCPSHPDEPIAVHLLHTPARRGLAPREAAVAGRRELLRTPYAPLEFGVREQLTRLLGPFGFDPARDIEGLTINRWGHGYAPEYVRPWDAFHPGGPFPAELARRRFGRVAIANSDSVPGADVDSAVRAAYRAVGELAPLSEPPGAA</sequence>
<keyword evidence="3" id="KW-1185">Reference proteome</keyword>
<reference evidence="2 3" key="1">
    <citation type="submission" date="2020-08" db="EMBL/GenBank/DDBJ databases">
        <title>Sequencing the genomes of 1000 actinobacteria strains.</title>
        <authorList>
            <person name="Klenk H.-P."/>
        </authorList>
    </citation>
    <scope>NUCLEOTIDE SEQUENCE [LARGE SCALE GENOMIC DNA]</scope>
    <source>
        <strain evidence="2 3">DSM 45784</strain>
    </source>
</reference>
<dbReference type="EC" id="1.5.99.6" evidence="2"/>
<feature type="region of interest" description="Disordered" evidence="1">
    <location>
        <begin position="1"/>
        <end position="44"/>
    </location>
</feature>
<dbReference type="Gene3D" id="3.50.50.60">
    <property type="entry name" value="FAD/NAD(P)-binding domain"/>
    <property type="match status" value="1"/>
</dbReference>
<dbReference type="Pfam" id="PF13450">
    <property type="entry name" value="NAD_binding_8"/>
    <property type="match status" value="1"/>
</dbReference>
<proteinExistence type="predicted"/>
<dbReference type="InterPro" id="IPR019546">
    <property type="entry name" value="TAT_signal_bac_arc"/>
</dbReference>
<dbReference type="PROSITE" id="PS51318">
    <property type="entry name" value="TAT"/>
    <property type="match status" value="1"/>
</dbReference>
<accession>A0A7W7D3A8</accession>
<evidence type="ECO:0000256" key="1">
    <source>
        <dbReference type="SAM" id="MobiDB-lite"/>
    </source>
</evidence>
<gene>
    <name evidence="2" type="ORF">BJ982_000758</name>
</gene>
<name>A0A7W7D3A8_9ACTN</name>
<dbReference type="SUPFAM" id="SSF51905">
    <property type="entry name" value="FAD/NAD(P)-binding domain"/>
    <property type="match status" value="1"/>
</dbReference>
<evidence type="ECO:0000313" key="2">
    <source>
        <dbReference type="EMBL" id="MBB4699214.1"/>
    </source>
</evidence>
<keyword evidence="2" id="KW-0560">Oxidoreductase</keyword>
<protein>
    <submittedName>
        <fullName evidence="2">Spermidine dehydrogenase</fullName>
        <ecNumber evidence="2">1.5.99.6</ecNumber>
    </submittedName>
</protein>
<dbReference type="EMBL" id="JACHND010000001">
    <property type="protein sequence ID" value="MBB4699214.1"/>
    <property type="molecule type" value="Genomic_DNA"/>
</dbReference>